<dbReference type="InterPro" id="IPR027359">
    <property type="entry name" value="Volt_channel_dom_sf"/>
</dbReference>
<evidence type="ECO:0000256" key="4">
    <source>
        <dbReference type="ARBA" id="ARBA00022475"/>
    </source>
</evidence>
<dbReference type="PANTHER" id="PTHR46480">
    <property type="entry name" value="F20B24.22"/>
    <property type="match status" value="1"/>
</dbReference>
<dbReference type="GO" id="GO:0005886">
    <property type="term" value="C:plasma membrane"/>
    <property type="evidence" value="ECO:0007669"/>
    <property type="project" value="UniProtKB-SubCell"/>
</dbReference>
<keyword evidence="16" id="KW-1185">Reference proteome</keyword>
<feature type="domain" description="Ion transport" evidence="14">
    <location>
        <begin position="107"/>
        <end position="206"/>
    </location>
</feature>
<proteinExistence type="predicted"/>
<evidence type="ECO:0000259" key="14">
    <source>
        <dbReference type="Pfam" id="PF00520"/>
    </source>
</evidence>
<keyword evidence="8" id="KW-0175">Coiled coil</keyword>
<dbReference type="InterPro" id="IPR031846">
    <property type="entry name" value="Hvcn1"/>
</dbReference>
<organism evidence="15 16">
    <name type="scientific">Hondaea fermentalgiana</name>
    <dbReference type="NCBI Taxonomy" id="2315210"/>
    <lineage>
        <taxon>Eukaryota</taxon>
        <taxon>Sar</taxon>
        <taxon>Stramenopiles</taxon>
        <taxon>Bigyra</taxon>
        <taxon>Labyrinthulomycetes</taxon>
        <taxon>Thraustochytrida</taxon>
        <taxon>Thraustochytriidae</taxon>
        <taxon>Hondaea</taxon>
    </lineage>
</organism>
<dbReference type="SUPFAM" id="SSF81324">
    <property type="entry name" value="Voltage-gated potassium channels"/>
    <property type="match status" value="1"/>
</dbReference>
<evidence type="ECO:0000256" key="6">
    <source>
        <dbReference type="ARBA" id="ARBA00022882"/>
    </source>
</evidence>
<evidence type="ECO:0000313" key="15">
    <source>
        <dbReference type="EMBL" id="GBG26161.1"/>
    </source>
</evidence>
<evidence type="ECO:0000256" key="7">
    <source>
        <dbReference type="ARBA" id="ARBA00022989"/>
    </source>
</evidence>
<keyword evidence="7 13" id="KW-1133">Transmembrane helix</keyword>
<evidence type="ECO:0000313" key="16">
    <source>
        <dbReference type="Proteomes" id="UP000241890"/>
    </source>
</evidence>
<evidence type="ECO:0000256" key="10">
    <source>
        <dbReference type="ARBA" id="ARBA00023136"/>
    </source>
</evidence>
<name>A0A2R5GDA6_9STRA</name>
<evidence type="ECO:0000256" key="12">
    <source>
        <dbReference type="ARBA" id="ARBA00031989"/>
    </source>
</evidence>
<dbReference type="InParanoid" id="A0A2R5GDA6"/>
<dbReference type="AlphaFoldDB" id="A0A2R5GDA6"/>
<comment type="caution">
    <text evidence="15">The sequence shown here is derived from an EMBL/GenBank/DDBJ whole genome shotgun (WGS) entry which is preliminary data.</text>
</comment>
<feature type="transmembrane region" description="Helical" evidence="13">
    <location>
        <begin position="116"/>
        <end position="139"/>
    </location>
</feature>
<evidence type="ECO:0000256" key="8">
    <source>
        <dbReference type="ARBA" id="ARBA00023054"/>
    </source>
</evidence>
<evidence type="ECO:0000256" key="5">
    <source>
        <dbReference type="ARBA" id="ARBA00022692"/>
    </source>
</evidence>
<evidence type="ECO:0000256" key="13">
    <source>
        <dbReference type="SAM" id="Phobius"/>
    </source>
</evidence>
<keyword evidence="9" id="KW-0406">Ion transport</keyword>
<dbReference type="PANTHER" id="PTHR46480:SF1">
    <property type="entry name" value="VOLTAGE-GATED HYDROGEN CHANNEL 1"/>
    <property type="match status" value="1"/>
</dbReference>
<keyword evidence="11" id="KW-0407">Ion channel</keyword>
<dbReference type="InterPro" id="IPR005821">
    <property type="entry name" value="Ion_trans_dom"/>
</dbReference>
<reference evidence="15 16" key="1">
    <citation type="submission" date="2017-12" db="EMBL/GenBank/DDBJ databases">
        <title>Sequencing, de novo assembly and annotation of complete genome of a new Thraustochytrid species, strain FCC1311.</title>
        <authorList>
            <person name="Sedici K."/>
            <person name="Godart F."/>
            <person name="Aiese Cigliano R."/>
            <person name="Sanseverino W."/>
            <person name="Barakat M."/>
            <person name="Ortet P."/>
            <person name="Marechal E."/>
            <person name="Cagnac O."/>
            <person name="Amato A."/>
        </authorList>
    </citation>
    <scope>NUCLEOTIDE SEQUENCE [LARGE SCALE GENOMIC DNA]</scope>
</reference>
<keyword evidence="4" id="KW-1003">Cell membrane</keyword>
<keyword evidence="3" id="KW-0813">Transport</keyword>
<evidence type="ECO:0000256" key="2">
    <source>
        <dbReference type="ARBA" id="ARBA00015897"/>
    </source>
</evidence>
<dbReference type="Pfam" id="PF00520">
    <property type="entry name" value="Ion_trans"/>
    <property type="match status" value="1"/>
</dbReference>
<dbReference type="GO" id="GO:0030171">
    <property type="term" value="F:voltage-gated proton channel activity"/>
    <property type="evidence" value="ECO:0007669"/>
    <property type="project" value="InterPro"/>
</dbReference>
<keyword evidence="5 13" id="KW-0812">Transmembrane</keyword>
<dbReference type="GO" id="GO:0034702">
    <property type="term" value="C:monoatomic ion channel complex"/>
    <property type="evidence" value="ECO:0007669"/>
    <property type="project" value="UniProtKB-KW"/>
</dbReference>
<dbReference type="Proteomes" id="UP000241890">
    <property type="component" value="Unassembled WGS sequence"/>
</dbReference>
<dbReference type="OrthoDB" id="427456at2759"/>
<accession>A0A2R5GDA6</accession>
<comment type="subcellular location">
    <subcellularLocation>
        <location evidence="1">Cell membrane</location>
        <topology evidence="1">Multi-pass membrane protein</topology>
    </subcellularLocation>
</comment>
<sequence>MADAYPDKFTREDYDKRIKCYVSEREEVAYVDVEYNSLWRSSSIRWLHARNTQYTLTGLLMFDVILLFAQVFLDAHFPPCYAITNNAECVDSSGVESLTAHIHCEEHSDIVHSTSAIMYVVSLVILIIFEIELVLAFITLGPFQFLRNLSYQLDIFIVTTSIALEILLHETEDDAIASALIIARVWRLIRISHGLFTTKRRQLLANIVTGEENVQSEAWEEESVESARRKSRVASVSAAQL</sequence>
<keyword evidence="10 13" id="KW-0472">Membrane</keyword>
<evidence type="ECO:0000256" key="3">
    <source>
        <dbReference type="ARBA" id="ARBA00022448"/>
    </source>
</evidence>
<keyword evidence="6" id="KW-0851">Voltage-gated channel</keyword>
<evidence type="ECO:0000256" key="11">
    <source>
        <dbReference type="ARBA" id="ARBA00023303"/>
    </source>
</evidence>
<evidence type="ECO:0000256" key="1">
    <source>
        <dbReference type="ARBA" id="ARBA00004651"/>
    </source>
</evidence>
<protein>
    <recommendedName>
        <fullName evidence="2">Voltage-gated hydrogen channel 1</fullName>
    </recommendedName>
    <alternativeName>
        <fullName evidence="12">Hydrogen voltage-gated channel 1</fullName>
    </alternativeName>
</protein>
<gene>
    <name evidence="15" type="ORF">FCC1311_023812</name>
</gene>
<dbReference type="Gene3D" id="1.20.120.350">
    <property type="entry name" value="Voltage-gated potassium channels. Chain C"/>
    <property type="match status" value="1"/>
</dbReference>
<feature type="transmembrane region" description="Helical" evidence="13">
    <location>
        <begin position="54"/>
        <end position="73"/>
    </location>
</feature>
<evidence type="ECO:0000256" key="9">
    <source>
        <dbReference type="ARBA" id="ARBA00023065"/>
    </source>
</evidence>
<dbReference type="EMBL" id="BEYU01000019">
    <property type="protein sequence ID" value="GBG26161.1"/>
    <property type="molecule type" value="Genomic_DNA"/>
</dbReference>